<gene>
    <name evidence="2" type="ORF">B7R76_01105</name>
</gene>
<protein>
    <recommendedName>
        <fullName evidence="1">Metallo-beta-lactamase domain-containing protein</fullName>
    </recommendedName>
</protein>
<dbReference type="InterPro" id="IPR016440">
    <property type="entry name" value="Rubredoxin-O_OxRdtase"/>
</dbReference>
<evidence type="ECO:0000313" key="3">
    <source>
        <dbReference type="Proteomes" id="UP000236394"/>
    </source>
</evidence>
<dbReference type="SUPFAM" id="SSF52218">
    <property type="entry name" value="Flavoproteins"/>
    <property type="match status" value="1"/>
</dbReference>
<accession>A0A2J8B459</accession>
<sequence>MPLEKITDNVYSVGAQHFDRELFDALMPLHYGTTYNSYFIQGTKANALIDPVEPEKIADLLKNLEDLQVKKIDYIINLHTEQDHSGGTPFMLQRWPDAQLVGTAKVAELAELHLHLPKEKYMLVKDNDKLELGGKTLVFRSIPFAHWPDNTTAFLEEDNIIFTSDLFGSHLACGSMYNDDVKLQIRAARDYFAEIMMPFSTQCAKYTKWVKELNPSIIAAAHGPLWRNPSDILDKYEEWTGDKRQRKTVIGYVSMHSSTQEMIQRLILRLKDRNMPYTLYNLAAHRDSMSVAVGEMAGDLVEAGGLILAAPTVLVNPHPACLYAAAVVNTLKPKIKVAGFMSSYAWASKAEQFLTTGLSAIKAETLPVLMVKGAPTEKDFERVDEFANAFVDKMDELCK</sequence>
<dbReference type="AlphaFoldDB" id="A0A2J8B459"/>
<dbReference type="CDD" id="cd07709">
    <property type="entry name" value="flavodiiron_proteins_MBL-fold"/>
    <property type="match status" value="1"/>
</dbReference>
<reference evidence="3" key="1">
    <citation type="submission" date="2017-04" db="EMBL/GenBank/DDBJ databases">
        <authorList>
            <person name="Bumgarner R.E."/>
            <person name="Fredricks D.N."/>
            <person name="Srinivasan S."/>
        </authorList>
    </citation>
    <scope>NUCLEOTIDE SEQUENCE [LARGE SCALE GENOMIC DNA]</scope>
    <source>
        <strain evidence="3">KA00405</strain>
    </source>
</reference>
<dbReference type="RefSeq" id="WP_034574254.1">
    <property type="nucleotide sequence ID" value="NZ_NBZD01000001.1"/>
</dbReference>
<dbReference type="PANTHER" id="PTHR43717:SF1">
    <property type="entry name" value="ANAEROBIC NITRIC OXIDE REDUCTASE FLAVORUBREDOXIN"/>
    <property type="match status" value="1"/>
</dbReference>
<dbReference type="GO" id="GO:0010181">
    <property type="term" value="F:FMN binding"/>
    <property type="evidence" value="ECO:0007669"/>
    <property type="project" value="InterPro"/>
</dbReference>
<feature type="domain" description="Metallo-beta-lactamase" evidence="1">
    <location>
        <begin position="34"/>
        <end position="222"/>
    </location>
</feature>
<dbReference type="Proteomes" id="UP000236394">
    <property type="component" value="Unassembled WGS sequence"/>
</dbReference>
<name>A0A2J8B459_9FIRM</name>
<dbReference type="PIRSF" id="PIRSF005243">
    <property type="entry name" value="ROO"/>
    <property type="match status" value="1"/>
</dbReference>
<organism evidence="2 3">
    <name type="scientific">Mageeibacillus indolicus</name>
    <dbReference type="NCBI Taxonomy" id="884684"/>
    <lineage>
        <taxon>Bacteria</taxon>
        <taxon>Bacillati</taxon>
        <taxon>Bacillota</taxon>
        <taxon>Clostridia</taxon>
        <taxon>Eubacteriales</taxon>
        <taxon>Oscillospiraceae</taxon>
        <taxon>Mageeibacillus</taxon>
    </lineage>
</organism>
<dbReference type="InterPro" id="IPR045761">
    <property type="entry name" value="ODP_dom"/>
</dbReference>
<comment type="caution">
    <text evidence="2">The sequence shown here is derived from an EMBL/GenBank/DDBJ whole genome shotgun (WGS) entry which is preliminary data.</text>
</comment>
<dbReference type="PANTHER" id="PTHR43717">
    <property type="entry name" value="ANAEROBIC NITRIC OXIDE REDUCTASE FLAVORUBREDOXIN"/>
    <property type="match status" value="1"/>
</dbReference>
<dbReference type="GO" id="GO:0016491">
    <property type="term" value="F:oxidoreductase activity"/>
    <property type="evidence" value="ECO:0007669"/>
    <property type="project" value="InterPro"/>
</dbReference>
<dbReference type="Gene3D" id="3.60.15.10">
    <property type="entry name" value="Ribonuclease Z/Hydroxyacylglutathione hydrolase-like"/>
    <property type="match status" value="1"/>
</dbReference>
<dbReference type="InterPro" id="IPR036866">
    <property type="entry name" value="RibonucZ/Hydroxyglut_hydro"/>
</dbReference>
<dbReference type="InterPro" id="IPR029039">
    <property type="entry name" value="Flavoprotein-like_sf"/>
</dbReference>
<evidence type="ECO:0000313" key="2">
    <source>
        <dbReference type="EMBL" id="PNH19514.1"/>
    </source>
</evidence>
<proteinExistence type="predicted"/>
<dbReference type="Gene3D" id="3.40.50.360">
    <property type="match status" value="1"/>
</dbReference>
<dbReference type="GO" id="GO:0046872">
    <property type="term" value="F:metal ion binding"/>
    <property type="evidence" value="ECO:0007669"/>
    <property type="project" value="InterPro"/>
</dbReference>
<dbReference type="GO" id="GO:0009055">
    <property type="term" value="F:electron transfer activity"/>
    <property type="evidence" value="ECO:0007669"/>
    <property type="project" value="InterPro"/>
</dbReference>
<evidence type="ECO:0000259" key="1">
    <source>
        <dbReference type="SMART" id="SM00849"/>
    </source>
</evidence>
<dbReference type="SMART" id="SM00849">
    <property type="entry name" value="Lactamase_B"/>
    <property type="match status" value="1"/>
</dbReference>
<dbReference type="InterPro" id="IPR001279">
    <property type="entry name" value="Metallo-B-lactamas"/>
</dbReference>
<dbReference type="Pfam" id="PF19583">
    <property type="entry name" value="ODP"/>
    <property type="match status" value="1"/>
</dbReference>
<dbReference type="SUPFAM" id="SSF56281">
    <property type="entry name" value="Metallo-hydrolase/oxidoreductase"/>
    <property type="match status" value="1"/>
</dbReference>
<dbReference type="EMBL" id="NBZD01000001">
    <property type="protein sequence ID" value="PNH19514.1"/>
    <property type="molecule type" value="Genomic_DNA"/>
</dbReference>